<proteinExistence type="inferred from homology"/>
<feature type="chain" id="PRO_5047251865" evidence="2">
    <location>
        <begin position="22"/>
        <end position="199"/>
    </location>
</feature>
<evidence type="ECO:0000256" key="2">
    <source>
        <dbReference type="SAM" id="SignalP"/>
    </source>
</evidence>
<keyword evidence="2" id="KW-0732">Signal</keyword>
<dbReference type="Proteomes" id="UP000766336">
    <property type="component" value="Unassembled WGS sequence"/>
</dbReference>
<sequence length="199" mass="21910">MQLTRRTLGVLAAATPSLALAQSGDPRLGPRSMGRADAPVTVTEFFSLTCGHCAAFHTTNWPRVKAELVDTGRIRFVWRDFPLDGIALAAACVARSLPEDRYPAFLTTLFQTQDRWAFAQGRQLEELARLAALAGMDRKGFDAVVADEALRRGILEQRMAAEREFRITATPSFAFNGRVQSGNIAFDQFAQLVQQAPKP</sequence>
<dbReference type="RefSeq" id="WP_213669758.1">
    <property type="nucleotide sequence ID" value="NZ_JAHCDA010000002.1"/>
</dbReference>
<dbReference type="InterPro" id="IPR012336">
    <property type="entry name" value="Thioredoxin-like_fold"/>
</dbReference>
<dbReference type="PANTHER" id="PTHR13887:SF56">
    <property type="entry name" value="THIOREDOXIN-LIKE REDUCTASE RV2466C"/>
    <property type="match status" value="1"/>
</dbReference>
<evidence type="ECO:0000313" key="4">
    <source>
        <dbReference type="EMBL" id="MBS7811052.1"/>
    </source>
</evidence>
<feature type="signal peptide" evidence="2">
    <location>
        <begin position="1"/>
        <end position="21"/>
    </location>
</feature>
<evidence type="ECO:0000313" key="5">
    <source>
        <dbReference type="Proteomes" id="UP000766336"/>
    </source>
</evidence>
<comment type="caution">
    <text evidence="4">The sequence shown here is derived from an EMBL/GenBank/DDBJ whole genome shotgun (WGS) entry which is preliminary data.</text>
</comment>
<comment type="similarity">
    <text evidence="1">Belongs to the thioredoxin family. DsbA subfamily.</text>
</comment>
<dbReference type="Pfam" id="PF13462">
    <property type="entry name" value="Thioredoxin_4"/>
    <property type="match status" value="1"/>
</dbReference>
<dbReference type="SUPFAM" id="SSF52833">
    <property type="entry name" value="Thioredoxin-like"/>
    <property type="match status" value="1"/>
</dbReference>
<feature type="domain" description="Thioredoxin-like fold" evidence="3">
    <location>
        <begin position="31"/>
        <end position="194"/>
    </location>
</feature>
<evidence type="ECO:0000259" key="3">
    <source>
        <dbReference type="Pfam" id="PF13462"/>
    </source>
</evidence>
<dbReference type="InterPro" id="IPR036249">
    <property type="entry name" value="Thioredoxin-like_sf"/>
</dbReference>
<name>A0ABS5QC20_9PROT</name>
<reference evidence="4 5" key="1">
    <citation type="submission" date="2021-05" db="EMBL/GenBank/DDBJ databases">
        <title>Roseococcus sp. XZZS9, whole genome shotgun sequencing project.</title>
        <authorList>
            <person name="Zhao G."/>
            <person name="Shen L."/>
        </authorList>
    </citation>
    <scope>NUCLEOTIDE SEQUENCE [LARGE SCALE GENOMIC DNA]</scope>
    <source>
        <strain evidence="4 5">XZZS9</strain>
    </source>
</reference>
<organism evidence="4 5">
    <name type="scientific">Roseococcus pinisoli</name>
    <dbReference type="NCBI Taxonomy" id="2835040"/>
    <lineage>
        <taxon>Bacteria</taxon>
        <taxon>Pseudomonadati</taxon>
        <taxon>Pseudomonadota</taxon>
        <taxon>Alphaproteobacteria</taxon>
        <taxon>Acetobacterales</taxon>
        <taxon>Roseomonadaceae</taxon>
        <taxon>Roseococcus</taxon>
    </lineage>
</organism>
<protein>
    <submittedName>
        <fullName evidence="4">DsbA family protein</fullName>
    </submittedName>
</protein>
<dbReference type="Gene3D" id="3.40.30.10">
    <property type="entry name" value="Glutaredoxin"/>
    <property type="match status" value="1"/>
</dbReference>
<accession>A0ABS5QC20</accession>
<gene>
    <name evidence="4" type="ORF">KHU32_08900</name>
</gene>
<dbReference type="PANTHER" id="PTHR13887">
    <property type="entry name" value="GLUTATHIONE S-TRANSFERASE KAPPA"/>
    <property type="match status" value="1"/>
</dbReference>
<dbReference type="EMBL" id="JAHCDA010000002">
    <property type="protein sequence ID" value="MBS7811052.1"/>
    <property type="molecule type" value="Genomic_DNA"/>
</dbReference>
<evidence type="ECO:0000256" key="1">
    <source>
        <dbReference type="ARBA" id="ARBA00005791"/>
    </source>
</evidence>
<keyword evidence="5" id="KW-1185">Reference proteome</keyword>